<sequence length="323" mass="35919">MAPLEACWALQAFGGGGGGGVLRNNCGKVLCEFSEFVGCKDVVSAELLTIAKACSPALSKLELMGIRIVIVSDCKQAVDWINGIGVGDWKYWQLIMDIRSSLGRLGQTTVEFNSRNTNSYADILAKKGAGRNDDSVDLDAPPLDTIICFPGSEVPELFSFQSMESVITVELPTDWFNDNFVGFALCAIVEFQDHKIDVQELKIFCKCKLKSGDEYEDVCSGTLDAFADLRHGTRYIGSDDLVYMGFDNRMYPCDIGDNSEASFQFYIGPHYNGKRREDCKLKKCGVRLMYSQDHGEFIGSFSSVKEEDVTHPHPKRLKVMEFH</sequence>
<dbReference type="Gene3D" id="3.30.420.10">
    <property type="entry name" value="Ribonuclease H-like superfamily/Ribonuclease H"/>
    <property type="match status" value="1"/>
</dbReference>
<dbReference type="GO" id="GO:0004523">
    <property type="term" value="F:RNA-DNA hybrid ribonuclease activity"/>
    <property type="evidence" value="ECO:0007669"/>
    <property type="project" value="InterPro"/>
</dbReference>
<dbReference type="PANTHER" id="PTHR47723:SF22">
    <property type="entry name" value="RNASE H TYPE-1 DOMAIN-CONTAINING PROTEIN"/>
    <property type="match status" value="1"/>
</dbReference>
<keyword evidence="1" id="KW-0433">Leucine-rich repeat</keyword>
<keyword evidence="6" id="KW-1185">Reference proteome</keyword>
<gene>
    <name evidence="5" type="ORF">LWI28_024284</name>
</gene>
<dbReference type="AlphaFoldDB" id="A0AAD5J837"/>
<dbReference type="InterPro" id="IPR044730">
    <property type="entry name" value="RNase_H-like_dom_plant"/>
</dbReference>
<name>A0AAD5J837_ACENE</name>
<comment type="caution">
    <text evidence="5">The sequence shown here is derived from an EMBL/GenBank/DDBJ whole genome shotgun (WGS) entry which is preliminary data.</text>
</comment>
<feature type="domain" description="RNase H type-1" evidence="3">
    <location>
        <begin position="14"/>
        <end position="127"/>
    </location>
</feature>
<dbReference type="CDD" id="cd06222">
    <property type="entry name" value="RNase_H_like"/>
    <property type="match status" value="1"/>
</dbReference>
<dbReference type="Pfam" id="PF20160">
    <property type="entry name" value="C-JID"/>
    <property type="match status" value="1"/>
</dbReference>
<keyword evidence="2" id="KW-0677">Repeat</keyword>
<protein>
    <recommendedName>
        <fullName evidence="7">RNase H type-1 domain-containing protein</fullName>
    </recommendedName>
</protein>
<reference evidence="5" key="1">
    <citation type="journal article" date="2022" name="Plant J.">
        <title>Strategies of tolerance reflected in two North American maple genomes.</title>
        <authorList>
            <person name="McEvoy S.L."/>
            <person name="Sezen U.U."/>
            <person name="Trouern-Trend A."/>
            <person name="McMahon S.M."/>
            <person name="Schaberg P.G."/>
            <person name="Yang J."/>
            <person name="Wegrzyn J.L."/>
            <person name="Swenson N.G."/>
        </authorList>
    </citation>
    <scope>NUCLEOTIDE SEQUENCE</scope>
    <source>
        <strain evidence="5">91603</strain>
    </source>
</reference>
<dbReference type="SUPFAM" id="SSF53098">
    <property type="entry name" value="Ribonuclease H-like"/>
    <property type="match status" value="1"/>
</dbReference>
<evidence type="ECO:0000313" key="6">
    <source>
        <dbReference type="Proteomes" id="UP001064489"/>
    </source>
</evidence>
<evidence type="ECO:0000259" key="4">
    <source>
        <dbReference type="Pfam" id="PF20160"/>
    </source>
</evidence>
<proteinExistence type="predicted"/>
<reference evidence="5" key="2">
    <citation type="submission" date="2023-02" db="EMBL/GenBank/DDBJ databases">
        <authorList>
            <person name="Swenson N.G."/>
            <person name="Wegrzyn J.L."/>
            <person name="Mcevoy S.L."/>
        </authorList>
    </citation>
    <scope>NUCLEOTIDE SEQUENCE</scope>
    <source>
        <strain evidence="5">91603</strain>
        <tissue evidence="5">Leaf</tissue>
    </source>
</reference>
<organism evidence="5 6">
    <name type="scientific">Acer negundo</name>
    <name type="common">Box elder</name>
    <dbReference type="NCBI Taxonomy" id="4023"/>
    <lineage>
        <taxon>Eukaryota</taxon>
        <taxon>Viridiplantae</taxon>
        <taxon>Streptophyta</taxon>
        <taxon>Embryophyta</taxon>
        <taxon>Tracheophyta</taxon>
        <taxon>Spermatophyta</taxon>
        <taxon>Magnoliopsida</taxon>
        <taxon>eudicotyledons</taxon>
        <taxon>Gunneridae</taxon>
        <taxon>Pentapetalae</taxon>
        <taxon>rosids</taxon>
        <taxon>malvids</taxon>
        <taxon>Sapindales</taxon>
        <taxon>Sapindaceae</taxon>
        <taxon>Hippocastanoideae</taxon>
        <taxon>Acereae</taxon>
        <taxon>Acer</taxon>
    </lineage>
</organism>
<dbReference type="InterPro" id="IPR012337">
    <property type="entry name" value="RNaseH-like_sf"/>
</dbReference>
<dbReference type="Pfam" id="PF13456">
    <property type="entry name" value="RVT_3"/>
    <property type="match status" value="1"/>
</dbReference>
<dbReference type="InterPro" id="IPR002156">
    <property type="entry name" value="RNaseH_domain"/>
</dbReference>
<dbReference type="EMBL" id="JAJSOW010000100">
    <property type="protein sequence ID" value="KAI9187091.1"/>
    <property type="molecule type" value="Genomic_DNA"/>
</dbReference>
<evidence type="ECO:0008006" key="7">
    <source>
        <dbReference type="Google" id="ProtNLM"/>
    </source>
</evidence>
<evidence type="ECO:0000259" key="3">
    <source>
        <dbReference type="Pfam" id="PF13456"/>
    </source>
</evidence>
<dbReference type="InterPro" id="IPR053151">
    <property type="entry name" value="RNase_H-like"/>
</dbReference>
<dbReference type="PANTHER" id="PTHR47723">
    <property type="entry name" value="OS05G0353850 PROTEIN"/>
    <property type="match status" value="1"/>
</dbReference>
<accession>A0AAD5J837</accession>
<evidence type="ECO:0000313" key="5">
    <source>
        <dbReference type="EMBL" id="KAI9187091.1"/>
    </source>
</evidence>
<dbReference type="InterPro" id="IPR045344">
    <property type="entry name" value="C-JID"/>
</dbReference>
<dbReference type="GO" id="GO:0003676">
    <property type="term" value="F:nucleic acid binding"/>
    <property type="evidence" value="ECO:0007669"/>
    <property type="project" value="InterPro"/>
</dbReference>
<evidence type="ECO:0000256" key="2">
    <source>
        <dbReference type="ARBA" id="ARBA00022737"/>
    </source>
</evidence>
<dbReference type="Proteomes" id="UP001064489">
    <property type="component" value="Chromosome 3"/>
</dbReference>
<feature type="domain" description="C-JID" evidence="4">
    <location>
        <begin position="149"/>
        <end position="293"/>
    </location>
</feature>
<evidence type="ECO:0000256" key="1">
    <source>
        <dbReference type="ARBA" id="ARBA00022614"/>
    </source>
</evidence>
<dbReference type="InterPro" id="IPR036397">
    <property type="entry name" value="RNaseH_sf"/>
</dbReference>